<proteinExistence type="predicted"/>
<dbReference type="RefSeq" id="WP_170216111.1">
    <property type="nucleotide sequence ID" value="NZ_BONB01000010.1"/>
</dbReference>
<gene>
    <name evidence="1" type="ORF">DFJ67_6973</name>
</gene>
<dbReference type="AlphaFoldDB" id="A0A3D9ZWH4"/>
<dbReference type="EMBL" id="QUMQ01000001">
    <property type="protein sequence ID" value="REG00913.1"/>
    <property type="molecule type" value="Genomic_DNA"/>
</dbReference>
<protein>
    <submittedName>
        <fullName evidence="1">Uncharacterized protein</fullName>
    </submittedName>
</protein>
<keyword evidence="2" id="KW-1185">Reference proteome</keyword>
<dbReference type="Proteomes" id="UP000256913">
    <property type="component" value="Unassembled WGS sequence"/>
</dbReference>
<evidence type="ECO:0000313" key="1">
    <source>
        <dbReference type="EMBL" id="REG00913.1"/>
    </source>
</evidence>
<accession>A0A3D9ZWH4</accession>
<organism evidence="1 2">
    <name type="scientific">Asanoa ferruginea</name>
    <dbReference type="NCBI Taxonomy" id="53367"/>
    <lineage>
        <taxon>Bacteria</taxon>
        <taxon>Bacillati</taxon>
        <taxon>Actinomycetota</taxon>
        <taxon>Actinomycetes</taxon>
        <taxon>Micromonosporales</taxon>
        <taxon>Micromonosporaceae</taxon>
        <taxon>Asanoa</taxon>
    </lineage>
</organism>
<evidence type="ECO:0000313" key="2">
    <source>
        <dbReference type="Proteomes" id="UP000256913"/>
    </source>
</evidence>
<name>A0A3D9ZWH4_9ACTN</name>
<comment type="caution">
    <text evidence="1">The sequence shown here is derived from an EMBL/GenBank/DDBJ whole genome shotgun (WGS) entry which is preliminary data.</text>
</comment>
<reference evidence="1 2" key="1">
    <citation type="submission" date="2018-08" db="EMBL/GenBank/DDBJ databases">
        <title>Sequencing the genomes of 1000 actinobacteria strains.</title>
        <authorList>
            <person name="Klenk H.-P."/>
        </authorList>
    </citation>
    <scope>NUCLEOTIDE SEQUENCE [LARGE SCALE GENOMIC DNA]</scope>
    <source>
        <strain evidence="1 2">DSM 44099</strain>
    </source>
</reference>
<sequence>MLHPSLSIVCLPKATPTDHLADAADTRLTDIGYMGLGPAGHFITRGRARRRRGRLLQPWRNTAAGGPVALLDLDAMRTAGQHLYGYRWALWNQVVAGTRPAQPFWVFLDRHDHDPIKYPLSRAQRDYLSQPRIASMRTYNALPHKVMELPTAHLEAFQTGGQVYAYYGWLTAVPGDGLLRPDGRYLSQVKGDHPSRLTYLDKANWAIAALGDDDILVAVNTR</sequence>